<dbReference type="Proteomes" id="UP000317557">
    <property type="component" value="Unassembled WGS sequence"/>
</dbReference>
<gene>
    <name evidence="1" type="ORF">SAMN06265219_10612</name>
</gene>
<sequence length="117" mass="13512">MKRENIIQTKSFDFALVIIKLYTQLVEEKEYVISKQLLRCGTSIGSNVEEALAGYSRKDFLCKMSISSKEARETRYWLRLLKHSELTQVNLDSILEDINQIINILTSIVKTTQHSNS</sequence>
<dbReference type="RefSeq" id="WP_142454048.1">
    <property type="nucleotide sequence ID" value="NZ_FXTP01000006.1"/>
</dbReference>
<dbReference type="InterPro" id="IPR036583">
    <property type="entry name" value="23S_rRNA_IVS_sf"/>
</dbReference>
<reference evidence="1 2" key="1">
    <citation type="submission" date="2017-05" db="EMBL/GenBank/DDBJ databases">
        <authorList>
            <person name="Varghese N."/>
            <person name="Submissions S."/>
        </authorList>
    </citation>
    <scope>NUCLEOTIDE SEQUENCE [LARGE SCALE GENOMIC DNA]</scope>
    <source>
        <strain evidence="1 2">DSM 21985</strain>
    </source>
</reference>
<dbReference type="OrthoDB" id="285993at2"/>
<evidence type="ECO:0000313" key="2">
    <source>
        <dbReference type="Proteomes" id="UP000317557"/>
    </source>
</evidence>
<dbReference type="AlphaFoldDB" id="A0A521CLP4"/>
<dbReference type="Gene3D" id="1.20.1440.60">
    <property type="entry name" value="23S rRNA-intervening sequence"/>
    <property type="match status" value="1"/>
</dbReference>
<dbReference type="PANTHER" id="PTHR38471">
    <property type="entry name" value="FOUR HELIX BUNDLE PROTEIN"/>
    <property type="match status" value="1"/>
</dbReference>
<organism evidence="1 2">
    <name type="scientific">Gracilimonas mengyeensis</name>
    <dbReference type="NCBI Taxonomy" id="1302730"/>
    <lineage>
        <taxon>Bacteria</taxon>
        <taxon>Pseudomonadati</taxon>
        <taxon>Balneolota</taxon>
        <taxon>Balneolia</taxon>
        <taxon>Balneolales</taxon>
        <taxon>Balneolaceae</taxon>
        <taxon>Gracilimonas</taxon>
    </lineage>
</organism>
<evidence type="ECO:0000313" key="1">
    <source>
        <dbReference type="EMBL" id="SMO60362.1"/>
    </source>
</evidence>
<dbReference type="NCBIfam" id="TIGR02436">
    <property type="entry name" value="four helix bundle protein"/>
    <property type="match status" value="1"/>
</dbReference>
<dbReference type="EMBL" id="FXTP01000006">
    <property type="protein sequence ID" value="SMO60362.1"/>
    <property type="molecule type" value="Genomic_DNA"/>
</dbReference>
<accession>A0A521CLP4</accession>
<dbReference type="Pfam" id="PF05635">
    <property type="entry name" value="23S_rRNA_IVP"/>
    <property type="match status" value="1"/>
</dbReference>
<keyword evidence="2" id="KW-1185">Reference proteome</keyword>
<dbReference type="SUPFAM" id="SSF158446">
    <property type="entry name" value="IVS-encoded protein-like"/>
    <property type="match status" value="1"/>
</dbReference>
<dbReference type="PIRSF" id="PIRSF035652">
    <property type="entry name" value="CHP02436"/>
    <property type="match status" value="1"/>
</dbReference>
<dbReference type="InterPro" id="IPR012657">
    <property type="entry name" value="23S_rRNA-intervening_sequence"/>
</dbReference>
<protein>
    <submittedName>
        <fullName evidence="1">Four helix bundle protein</fullName>
    </submittedName>
</protein>
<proteinExistence type="predicted"/>
<dbReference type="PANTHER" id="PTHR38471:SF2">
    <property type="entry name" value="FOUR HELIX BUNDLE PROTEIN"/>
    <property type="match status" value="1"/>
</dbReference>
<name>A0A521CLP4_9BACT</name>